<name>A0AA40KCM3_9PEZI</name>
<feature type="compositionally biased region" description="Polar residues" evidence="1">
    <location>
        <begin position="364"/>
        <end position="375"/>
    </location>
</feature>
<feature type="region of interest" description="Disordered" evidence="1">
    <location>
        <begin position="326"/>
        <end position="389"/>
    </location>
</feature>
<evidence type="ECO:0000256" key="2">
    <source>
        <dbReference type="SAM" id="SignalP"/>
    </source>
</evidence>
<proteinExistence type="predicted"/>
<comment type="caution">
    <text evidence="3">The sequence shown here is derived from an EMBL/GenBank/DDBJ whole genome shotgun (WGS) entry which is preliminary data.</text>
</comment>
<feature type="compositionally biased region" description="Basic and acidic residues" evidence="1">
    <location>
        <begin position="38"/>
        <end position="49"/>
    </location>
</feature>
<keyword evidence="2" id="KW-0732">Signal</keyword>
<feature type="region of interest" description="Disordered" evidence="1">
    <location>
        <begin position="24"/>
        <end position="235"/>
    </location>
</feature>
<feature type="compositionally biased region" description="Basic and acidic residues" evidence="1">
    <location>
        <begin position="188"/>
        <end position="235"/>
    </location>
</feature>
<feature type="chain" id="PRO_5041233308" description="Secreted protein" evidence="2">
    <location>
        <begin position="24"/>
        <end position="411"/>
    </location>
</feature>
<evidence type="ECO:0000256" key="1">
    <source>
        <dbReference type="SAM" id="MobiDB-lite"/>
    </source>
</evidence>
<evidence type="ECO:0000313" key="4">
    <source>
        <dbReference type="Proteomes" id="UP001172155"/>
    </source>
</evidence>
<keyword evidence="4" id="KW-1185">Reference proteome</keyword>
<dbReference type="AlphaFoldDB" id="A0AA40KCM3"/>
<gene>
    <name evidence="3" type="ORF">B0T18DRAFT_313785</name>
</gene>
<sequence>MSTLGGWAFLTLLGAAIYYNSRSKQPAHLATKAKKKLEHTPPARKEPKEKAKRQRTEAFVNESKSAQPKPKAVETYSAPSRSADYSSDDVDNKEFARQLASVKQGTSLGATKKDEKRQKSVKQSRAQVIDQPAANGNKKASAPSSTAGVDGDDDESPIASPEVVAADSGDVTDMLEPKSAGPAVLRLTDTDKTQKKEKKAKAPEKVETKKQRQNRQKAEAAKAVREDAEKDRQVALENQRRLARISEGRAAKDGSAFMAAQPVQSVWKDDGADTKLSSSNANGAVVDEPLSTFSKPAVSVNHATLPAKAAPAVKAAAPIPAKSENWMSSLPSEEEQLEIIRQDDSWSTVTTKKANKSKKRHSTESQSESEATDTQAPKALTSPVRQGIQQQSSFAALSVLDDEEIEKEWDV</sequence>
<evidence type="ECO:0008006" key="5">
    <source>
        <dbReference type="Google" id="ProtNLM"/>
    </source>
</evidence>
<organism evidence="3 4">
    <name type="scientific">Schizothecium vesticola</name>
    <dbReference type="NCBI Taxonomy" id="314040"/>
    <lineage>
        <taxon>Eukaryota</taxon>
        <taxon>Fungi</taxon>
        <taxon>Dikarya</taxon>
        <taxon>Ascomycota</taxon>
        <taxon>Pezizomycotina</taxon>
        <taxon>Sordariomycetes</taxon>
        <taxon>Sordariomycetidae</taxon>
        <taxon>Sordariales</taxon>
        <taxon>Schizotheciaceae</taxon>
        <taxon>Schizothecium</taxon>
    </lineage>
</organism>
<accession>A0AA40KCM3</accession>
<reference evidence="3" key="1">
    <citation type="submission" date="2023-06" db="EMBL/GenBank/DDBJ databases">
        <title>Genome-scale phylogeny and comparative genomics of the fungal order Sordariales.</title>
        <authorList>
            <consortium name="Lawrence Berkeley National Laboratory"/>
            <person name="Hensen N."/>
            <person name="Bonometti L."/>
            <person name="Westerberg I."/>
            <person name="Brannstrom I.O."/>
            <person name="Guillou S."/>
            <person name="Cros-Aarteil S."/>
            <person name="Calhoun S."/>
            <person name="Haridas S."/>
            <person name="Kuo A."/>
            <person name="Mondo S."/>
            <person name="Pangilinan J."/>
            <person name="Riley R."/>
            <person name="LaButti K."/>
            <person name="Andreopoulos B."/>
            <person name="Lipzen A."/>
            <person name="Chen C."/>
            <person name="Yanf M."/>
            <person name="Daum C."/>
            <person name="Ng V."/>
            <person name="Clum A."/>
            <person name="Steindorff A."/>
            <person name="Ohm R."/>
            <person name="Martin F."/>
            <person name="Silar P."/>
            <person name="Natvig D."/>
            <person name="Lalanne C."/>
            <person name="Gautier V."/>
            <person name="Ament-velasquez S.L."/>
            <person name="Kruys A."/>
            <person name="Hutchinson M.I."/>
            <person name="Powell A.J."/>
            <person name="Barry K."/>
            <person name="Miller A.N."/>
            <person name="Grigoriev I.V."/>
            <person name="Debuchy R."/>
            <person name="Gladieux P."/>
            <person name="Thoren M.H."/>
            <person name="Johannesson H."/>
        </authorList>
    </citation>
    <scope>NUCLEOTIDE SEQUENCE</scope>
    <source>
        <strain evidence="3">SMH3187-1</strain>
    </source>
</reference>
<evidence type="ECO:0000313" key="3">
    <source>
        <dbReference type="EMBL" id="KAK0753946.1"/>
    </source>
</evidence>
<feature type="signal peptide" evidence="2">
    <location>
        <begin position="1"/>
        <end position="23"/>
    </location>
</feature>
<dbReference type="EMBL" id="JAUKUD010000001">
    <property type="protein sequence ID" value="KAK0753946.1"/>
    <property type="molecule type" value="Genomic_DNA"/>
</dbReference>
<dbReference type="Proteomes" id="UP001172155">
    <property type="component" value="Unassembled WGS sequence"/>
</dbReference>
<protein>
    <recommendedName>
        <fullName evidence="5">Secreted protein</fullName>
    </recommendedName>
</protein>